<keyword evidence="4" id="KW-1185">Reference proteome</keyword>
<dbReference type="AlphaFoldDB" id="A0AAN6ICQ2"/>
<keyword evidence="1" id="KW-0812">Transmembrane</keyword>
<evidence type="ECO:0000256" key="1">
    <source>
        <dbReference type="SAM" id="Phobius"/>
    </source>
</evidence>
<feature type="transmembrane region" description="Helical" evidence="1">
    <location>
        <begin position="35"/>
        <end position="55"/>
    </location>
</feature>
<evidence type="ECO:0000256" key="2">
    <source>
        <dbReference type="SAM" id="SignalP"/>
    </source>
</evidence>
<keyword evidence="1" id="KW-1133">Transmembrane helix</keyword>
<gene>
    <name evidence="3" type="ORF">EDD36DRAFT_254005</name>
</gene>
<evidence type="ECO:0000313" key="4">
    <source>
        <dbReference type="Proteomes" id="UP001203852"/>
    </source>
</evidence>
<keyword evidence="1" id="KW-0472">Membrane</keyword>
<proteinExistence type="predicted"/>
<protein>
    <submittedName>
        <fullName evidence="3">Uncharacterized protein</fullName>
    </submittedName>
</protein>
<feature type="transmembrane region" description="Helical" evidence="1">
    <location>
        <begin position="62"/>
        <end position="81"/>
    </location>
</feature>
<keyword evidence="2" id="KW-0732">Signal</keyword>
<feature type="chain" id="PRO_5042977840" evidence="2">
    <location>
        <begin position="21"/>
        <end position="193"/>
    </location>
</feature>
<reference evidence="3" key="1">
    <citation type="journal article" date="2022" name="bioRxiv">
        <title>Deciphering the potential niche of two novel black yeast fungi from a biological soil crust based on their genomes, phenotypes, and melanin regulation.</title>
        <authorList>
            <consortium name="DOE Joint Genome Institute"/>
            <person name="Carr E.C."/>
            <person name="Barton Q."/>
            <person name="Grambo S."/>
            <person name="Sullivan M."/>
            <person name="Renfro C.M."/>
            <person name="Kuo A."/>
            <person name="Pangilinan J."/>
            <person name="Lipzen A."/>
            <person name="Keymanesh K."/>
            <person name="Savage E."/>
            <person name="Barry K."/>
            <person name="Grigoriev I.V."/>
            <person name="Riekhof W.R."/>
            <person name="Harris S.S."/>
        </authorList>
    </citation>
    <scope>NUCLEOTIDE SEQUENCE</scope>
    <source>
        <strain evidence="3">JF 03-4F</strain>
    </source>
</reference>
<dbReference type="Proteomes" id="UP001203852">
    <property type="component" value="Unassembled WGS sequence"/>
</dbReference>
<sequence>MLIVCVFLFLYGLLGQVVSAVTLMSLGLGAVKPNVFLVGWCMPSFGSWALLANVFVANSPQVLLSTIYFTYNSLFTCYLLAVEWNSFAHQRKGIRVSSDTVGQQRASYFLQLPLRWGIPLMTLSVILHWLCPQSLFLVSIGFDHLVTQQLDTSGSVICNVIDDISGPSTVGGSTTECFNTFITCSYPRLRSSS</sequence>
<accession>A0AAN6ICQ2</accession>
<dbReference type="EMBL" id="MU404354">
    <property type="protein sequence ID" value="KAI1613057.1"/>
    <property type="molecule type" value="Genomic_DNA"/>
</dbReference>
<feature type="signal peptide" evidence="2">
    <location>
        <begin position="1"/>
        <end position="20"/>
    </location>
</feature>
<dbReference type="PANTHER" id="PTHR35395:SF1">
    <property type="entry name" value="DUF6536 DOMAIN-CONTAINING PROTEIN"/>
    <property type="match status" value="1"/>
</dbReference>
<name>A0AAN6ICQ2_9EURO</name>
<dbReference type="PANTHER" id="PTHR35395">
    <property type="entry name" value="DUF6536 DOMAIN-CONTAINING PROTEIN"/>
    <property type="match status" value="1"/>
</dbReference>
<feature type="transmembrane region" description="Helical" evidence="1">
    <location>
        <begin position="116"/>
        <end position="138"/>
    </location>
</feature>
<organism evidence="3 4">
    <name type="scientific">Exophiala viscosa</name>
    <dbReference type="NCBI Taxonomy" id="2486360"/>
    <lineage>
        <taxon>Eukaryota</taxon>
        <taxon>Fungi</taxon>
        <taxon>Dikarya</taxon>
        <taxon>Ascomycota</taxon>
        <taxon>Pezizomycotina</taxon>
        <taxon>Eurotiomycetes</taxon>
        <taxon>Chaetothyriomycetidae</taxon>
        <taxon>Chaetothyriales</taxon>
        <taxon>Herpotrichiellaceae</taxon>
        <taxon>Exophiala</taxon>
    </lineage>
</organism>
<evidence type="ECO:0000313" key="3">
    <source>
        <dbReference type="EMBL" id="KAI1613057.1"/>
    </source>
</evidence>
<comment type="caution">
    <text evidence="3">The sequence shown here is derived from an EMBL/GenBank/DDBJ whole genome shotgun (WGS) entry which is preliminary data.</text>
</comment>